<reference evidence="2 3" key="1">
    <citation type="submission" date="2018-12" db="EMBL/GenBank/DDBJ databases">
        <title>Genome Sequence of Candidatus Viridilinea halotolerans isolated from saline sulfide-rich spring.</title>
        <authorList>
            <person name="Grouzdev D.S."/>
            <person name="Burganskaya E.I."/>
            <person name="Krutkina M.S."/>
            <person name="Sukhacheva M.V."/>
            <person name="Gorlenko V.M."/>
        </authorList>
    </citation>
    <scope>NUCLEOTIDE SEQUENCE [LARGE SCALE GENOMIC DNA]</scope>
    <source>
        <strain evidence="2">Chok-6</strain>
    </source>
</reference>
<dbReference type="InterPro" id="IPR008571">
    <property type="entry name" value="HerA-like"/>
</dbReference>
<dbReference type="Proteomes" id="UP000280307">
    <property type="component" value="Unassembled WGS sequence"/>
</dbReference>
<dbReference type="PANTHER" id="PTHR42957">
    <property type="entry name" value="HELICASE MJ1565-RELATED"/>
    <property type="match status" value="1"/>
</dbReference>
<dbReference type="Pfam" id="PF01935">
    <property type="entry name" value="DUF87"/>
    <property type="match status" value="1"/>
</dbReference>
<evidence type="ECO:0000313" key="3">
    <source>
        <dbReference type="Proteomes" id="UP000280307"/>
    </source>
</evidence>
<evidence type="ECO:0000313" key="2">
    <source>
        <dbReference type="EMBL" id="RRR77692.1"/>
    </source>
</evidence>
<dbReference type="GO" id="GO:0005524">
    <property type="term" value="F:ATP binding"/>
    <property type="evidence" value="ECO:0007669"/>
    <property type="project" value="UniProtKB-KW"/>
</dbReference>
<dbReference type="InterPro" id="IPR002789">
    <property type="entry name" value="HerA_central"/>
</dbReference>
<keyword evidence="2" id="KW-0547">Nucleotide-binding</keyword>
<dbReference type="PANTHER" id="PTHR42957:SF1">
    <property type="entry name" value="HELICASE MJ1565-RELATED"/>
    <property type="match status" value="1"/>
</dbReference>
<organism evidence="2 3">
    <name type="scientific">Candidatus Viridilinea halotolerans</name>
    <dbReference type="NCBI Taxonomy" id="2491704"/>
    <lineage>
        <taxon>Bacteria</taxon>
        <taxon>Bacillati</taxon>
        <taxon>Chloroflexota</taxon>
        <taxon>Chloroflexia</taxon>
        <taxon>Chloroflexales</taxon>
        <taxon>Chloroflexineae</taxon>
        <taxon>Oscillochloridaceae</taxon>
        <taxon>Candidatus Viridilinea</taxon>
    </lineage>
</organism>
<dbReference type="EMBL" id="RSAS01000050">
    <property type="protein sequence ID" value="RRR77692.1"/>
    <property type="molecule type" value="Genomic_DNA"/>
</dbReference>
<evidence type="ECO:0000259" key="1">
    <source>
        <dbReference type="Pfam" id="PF01935"/>
    </source>
</evidence>
<accession>A0A426UAQ8</accession>
<dbReference type="Gene3D" id="3.40.50.300">
    <property type="entry name" value="P-loop containing nucleotide triphosphate hydrolases"/>
    <property type="match status" value="2"/>
</dbReference>
<protein>
    <submittedName>
        <fullName evidence="2">ATP-binding protein</fullName>
    </submittedName>
</protein>
<name>A0A426UAQ8_9CHLR</name>
<comment type="caution">
    <text evidence="2">The sequence shown here is derived from an EMBL/GenBank/DDBJ whole genome shotgun (WGS) entry which is preliminary data.</text>
</comment>
<feature type="domain" description="Helicase HerA central" evidence="1">
    <location>
        <begin position="176"/>
        <end position="258"/>
    </location>
</feature>
<dbReference type="AlphaFoldDB" id="A0A426UAQ8"/>
<keyword evidence="2" id="KW-0067">ATP-binding</keyword>
<dbReference type="SUPFAM" id="SSF52540">
    <property type="entry name" value="P-loop containing nucleoside triphosphate hydrolases"/>
    <property type="match status" value="1"/>
</dbReference>
<gene>
    <name evidence="2" type="ORF">EI684_01250</name>
</gene>
<dbReference type="InterPro" id="IPR027417">
    <property type="entry name" value="P-loop_NTPase"/>
</dbReference>
<sequence>MQPIAIIGSPNSTTTFTVDILERARDRALDHAWVTFEVAERFNGKVYRKRALCQLGGIVTRNRWHEDPIIRSVIKHQGALPALSGESDLTSAQLTALGIFLLDDAGQVRRRTTLSIPPPSGTPVYPATAVALQELVHTEPGIFYAGQSPGDGLPVPLTLRHFGSTDEGGNGEALNLGVFGQTRSGKSVLASQLLTGFAANSQLGILVIDPQGEFGRDRFAAGDGRVDFSLRRSLCALRPSREAQIVSTDEVALEGAEAFTEILRRAGFFDNLGFKGTHKEREAAERLTALLSELHDDAGKRRPIRALRIEDLNLLVRDLARFADVIYATRPGTTPGEGQRAADVLARFQLDQGRLQQLWLRSLERFRIGPGRTLLSQLITQVLRDRQIVILSFAQESVDATPYFLLNEILTRLRQVIHRSFQDGRMSNALVVLDEAHLFAGDHAGDTADGARTKLLLGQSVRMSGKQGVGWCFVTQALADFDKTILRQLQVKIFGQGFKIGADREHVEIELGREGFQRYCSLPDPKRTGRYTFMITGPVVALGSLGTPLVLQGFRGSEELMVANPHCFGDIK</sequence>
<proteinExistence type="predicted"/>